<feature type="domain" description="Bacterial type II secretion system protein E" evidence="2">
    <location>
        <begin position="63"/>
        <end position="328"/>
    </location>
</feature>
<proteinExistence type="inferred from homology"/>
<dbReference type="RefSeq" id="WP_145228743.1">
    <property type="nucleotide sequence ID" value="NZ_VIVQ01000002.1"/>
</dbReference>
<dbReference type="OrthoDB" id="9810761at2"/>
<dbReference type="GO" id="GO:0005525">
    <property type="term" value="F:GTP binding"/>
    <property type="evidence" value="ECO:0007669"/>
    <property type="project" value="InterPro"/>
</dbReference>
<dbReference type="InterPro" id="IPR017975">
    <property type="entry name" value="Tubulin_CS"/>
</dbReference>
<dbReference type="Pfam" id="PF00437">
    <property type="entry name" value="T2SSE"/>
    <property type="match status" value="1"/>
</dbReference>
<dbReference type="PROSITE" id="PS00227">
    <property type="entry name" value="TUBULIN"/>
    <property type="match status" value="1"/>
</dbReference>
<dbReference type="SUPFAM" id="SSF52540">
    <property type="entry name" value="P-loop containing nucleoside triphosphate hydrolases"/>
    <property type="match status" value="1"/>
</dbReference>
<dbReference type="PANTHER" id="PTHR30486:SF6">
    <property type="entry name" value="TYPE IV PILUS RETRACTATION ATPASE PILT"/>
    <property type="match status" value="1"/>
</dbReference>
<reference evidence="3 4" key="1">
    <citation type="submission" date="2019-06" db="EMBL/GenBank/DDBJ databases">
        <title>Sequencing the genomes of 1000 actinobacteria strains.</title>
        <authorList>
            <person name="Klenk H.-P."/>
        </authorList>
    </citation>
    <scope>NUCLEOTIDE SEQUENCE [LARGE SCALE GENOMIC DNA]</scope>
    <source>
        <strain evidence="3 4">DSM 19560</strain>
    </source>
</reference>
<dbReference type="GO" id="GO:0016887">
    <property type="term" value="F:ATP hydrolysis activity"/>
    <property type="evidence" value="ECO:0007669"/>
    <property type="project" value="InterPro"/>
</dbReference>
<evidence type="ECO:0000259" key="2">
    <source>
        <dbReference type="Pfam" id="PF00437"/>
    </source>
</evidence>
<evidence type="ECO:0000313" key="4">
    <source>
        <dbReference type="Proteomes" id="UP000318297"/>
    </source>
</evidence>
<dbReference type="InterPro" id="IPR022399">
    <property type="entry name" value="TadA-like_ATPase"/>
</dbReference>
<dbReference type="GO" id="GO:0005874">
    <property type="term" value="C:microtubule"/>
    <property type="evidence" value="ECO:0007669"/>
    <property type="project" value="InterPro"/>
</dbReference>
<gene>
    <name evidence="3" type="ORF">BKA23_2349</name>
</gene>
<dbReference type="AlphaFoldDB" id="A0A561E317"/>
<organism evidence="3 4">
    <name type="scientific">Rudaeicoccus suwonensis</name>
    <dbReference type="NCBI Taxonomy" id="657409"/>
    <lineage>
        <taxon>Bacteria</taxon>
        <taxon>Bacillati</taxon>
        <taxon>Actinomycetota</taxon>
        <taxon>Actinomycetes</taxon>
        <taxon>Micrococcales</taxon>
        <taxon>Dermacoccaceae</taxon>
        <taxon>Rudaeicoccus</taxon>
    </lineage>
</organism>
<dbReference type="Gene3D" id="3.30.450.380">
    <property type="match status" value="1"/>
</dbReference>
<evidence type="ECO:0000313" key="3">
    <source>
        <dbReference type="EMBL" id="TWE10003.1"/>
    </source>
</evidence>
<dbReference type="InterPro" id="IPR050921">
    <property type="entry name" value="T4SS_GSP_E_ATPase"/>
</dbReference>
<dbReference type="InterPro" id="IPR027417">
    <property type="entry name" value="P-loop_NTPase"/>
</dbReference>
<keyword evidence="4" id="KW-1185">Reference proteome</keyword>
<dbReference type="NCBIfam" id="TIGR03819">
    <property type="entry name" value="heli_sec_ATPase"/>
    <property type="match status" value="1"/>
</dbReference>
<sequence>MSADPRVADALWEQIRDGRSPTPGTVGALAEVDAAVLGSDSVRRLTDRIQSDVFGAGPLDAVLTLPDVTDVLVNGVQGVWVDQGDGLRPVSLEMGDAAAVRRLAVRLATLAGRRLDETSPCVDGLLPGGARLHAILPPLVDGAAHISIRVPRQSPPSLEQLAEGGSLGACGLQALRSLVRARVAFVVSGGTGSGKTTLLAAMLGEVPAAERILVVEDVRELQIEHPHVVRLETRSPNVEGQGEIPLTTLVRQSLRMRPDRLVVGEVRGAEVRELLSALNTGHEGGCGTLHANTSGDVVTRFEALGALAGMSPAAVRSQLGSAVKVVVHVRRTAGRRVVAEVGLVEWQGDSLRVVPALRRVGGDLTPDVGWRRLQELSVAGDPR</sequence>
<dbReference type="CDD" id="cd01130">
    <property type="entry name" value="VirB11-like_ATPase"/>
    <property type="match status" value="1"/>
</dbReference>
<accession>A0A561E317</accession>
<evidence type="ECO:0000256" key="1">
    <source>
        <dbReference type="ARBA" id="ARBA00006611"/>
    </source>
</evidence>
<dbReference type="EMBL" id="VIVQ01000002">
    <property type="protein sequence ID" value="TWE10003.1"/>
    <property type="molecule type" value="Genomic_DNA"/>
</dbReference>
<dbReference type="Gene3D" id="3.40.50.300">
    <property type="entry name" value="P-loop containing nucleotide triphosphate hydrolases"/>
    <property type="match status" value="1"/>
</dbReference>
<dbReference type="PANTHER" id="PTHR30486">
    <property type="entry name" value="TWITCHING MOTILITY PROTEIN PILT"/>
    <property type="match status" value="1"/>
</dbReference>
<dbReference type="GO" id="GO:0007017">
    <property type="term" value="P:microtubule-based process"/>
    <property type="evidence" value="ECO:0007669"/>
    <property type="project" value="InterPro"/>
</dbReference>
<name>A0A561E317_9MICO</name>
<comment type="similarity">
    <text evidence="1">Belongs to the GSP E family.</text>
</comment>
<dbReference type="InterPro" id="IPR001482">
    <property type="entry name" value="T2SS/T4SS_dom"/>
</dbReference>
<dbReference type="Proteomes" id="UP000318297">
    <property type="component" value="Unassembled WGS sequence"/>
</dbReference>
<comment type="caution">
    <text evidence="3">The sequence shown here is derived from an EMBL/GenBank/DDBJ whole genome shotgun (WGS) entry which is preliminary data.</text>
</comment>
<protein>
    <submittedName>
        <fullName evidence="3">Pilus assembly protein CpaF</fullName>
    </submittedName>
</protein>